<dbReference type="RefSeq" id="WP_203584477.1">
    <property type="nucleotide sequence ID" value="NZ_JACOPV010000008.1"/>
</dbReference>
<evidence type="ECO:0000313" key="2">
    <source>
        <dbReference type="Proteomes" id="UP000745663"/>
    </source>
</evidence>
<dbReference type="InterPro" id="IPR012441">
    <property type="entry name" value="DUF1643"/>
</dbReference>
<reference evidence="1 2" key="1">
    <citation type="submission" date="2020-08" db="EMBL/GenBank/DDBJ databases">
        <title>Description of novel Pseudomonas species.</title>
        <authorList>
            <person name="Duman M."/>
            <person name="Mulet M."/>
            <person name="Altun S."/>
            <person name="Saticioglu I.B."/>
            <person name="Lalucat J."/>
            <person name="Garcia-Valdes E."/>
        </authorList>
    </citation>
    <scope>NUCLEOTIDE SEQUENCE [LARGE SCALE GENOMIC DNA]</scope>
    <source>
        <strain evidence="1 2">P66</strain>
    </source>
</reference>
<accession>A0ABS2BY38</accession>
<protein>
    <submittedName>
        <fullName evidence="1">DUF1643 domain-containing protein</fullName>
    </submittedName>
</protein>
<sequence>MLDLFDAPTFPQAAGAILSPCRAYRYALWRSWPGGTGYVCFIGLNPSTADETLDDPTIRKCVAYAKAWGYAGMVMVNVFGFRATKPKDMLAAVDPVGPDNDSFLLQYAGGAAVVVAAWGNHGEHQGRFRSVAAMVPKLHCLKVTGLGHPSHPLYLKGDLLPIPYEIAA</sequence>
<dbReference type="Proteomes" id="UP000745663">
    <property type="component" value="Unassembled WGS sequence"/>
</dbReference>
<dbReference type="EMBL" id="JACOPV010000008">
    <property type="protein sequence ID" value="MBM5458536.1"/>
    <property type="molecule type" value="Genomic_DNA"/>
</dbReference>
<name>A0ABS2BY38_9PSED</name>
<dbReference type="Pfam" id="PF07799">
    <property type="entry name" value="DUF1643"/>
    <property type="match status" value="1"/>
</dbReference>
<comment type="caution">
    <text evidence="1">The sequence shown here is derived from an EMBL/GenBank/DDBJ whole genome shotgun (WGS) entry which is preliminary data.</text>
</comment>
<keyword evidence="2" id="KW-1185">Reference proteome</keyword>
<organism evidence="1 2">
    <name type="scientific">Pseudomonas arcuscaelestis</name>
    <dbReference type="NCBI Taxonomy" id="2710591"/>
    <lineage>
        <taxon>Bacteria</taxon>
        <taxon>Pseudomonadati</taxon>
        <taxon>Pseudomonadota</taxon>
        <taxon>Gammaproteobacteria</taxon>
        <taxon>Pseudomonadales</taxon>
        <taxon>Pseudomonadaceae</taxon>
        <taxon>Pseudomonas</taxon>
    </lineage>
</organism>
<evidence type="ECO:0000313" key="1">
    <source>
        <dbReference type="EMBL" id="MBM5458536.1"/>
    </source>
</evidence>
<gene>
    <name evidence="1" type="ORF">H8F21_13285</name>
</gene>
<proteinExistence type="predicted"/>